<proteinExistence type="predicted"/>
<keyword evidence="2" id="KW-1185">Reference proteome</keyword>
<evidence type="ECO:0008006" key="3">
    <source>
        <dbReference type="Google" id="ProtNLM"/>
    </source>
</evidence>
<organism evidence="1 2">
    <name type="scientific">Mesorhizobium neociceri</name>
    <dbReference type="NCBI Taxonomy" id="1307853"/>
    <lineage>
        <taxon>Bacteria</taxon>
        <taxon>Pseudomonadati</taxon>
        <taxon>Pseudomonadota</taxon>
        <taxon>Alphaproteobacteria</taxon>
        <taxon>Hyphomicrobiales</taxon>
        <taxon>Phyllobacteriaceae</taxon>
        <taxon>Mesorhizobium</taxon>
    </lineage>
</organism>
<protein>
    <recommendedName>
        <fullName evidence="3">Anti-sigma factor NepR domain-containing protein</fullName>
    </recommendedName>
</protein>
<dbReference type="AlphaFoldDB" id="A0A838B8V2"/>
<comment type="caution">
    <text evidence="1">The sequence shown here is derived from an EMBL/GenBank/DDBJ whole genome shotgun (WGS) entry which is preliminary data.</text>
</comment>
<reference evidence="1 2" key="1">
    <citation type="submission" date="2020-07" db="EMBL/GenBank/DDBJ databases">
        <title>Definition of the novel symbiovar canariense within Mesorhizobium novociceri, a new species of genus Mesorhizobium nodulating Cicer canariense in the Caldera de Taburiente National Park (La Palma, Canary Islands).</title>
        <authorList>
            <person name="Leon-Barrios M."/>
            <person name="Perez-Yepez J."/>
            <person name="Flores-Felix J.D."/>
            <person name="Ramirez-Baena M.H."/>
            <person name="Pulido-Suarez L."/>
            <person name="Igual J.M."/>
            <person name="Velazquez E."/>
            <person name="Peix A."/>
        </authorList>
    </citation>
    <scope>NUCLEOTIDE SEQUENCE [LARGE SCALE GENOMIC DNA]</scope>
    <source>
        <strain evidence="1 2">CCANP35</strain>
    </source>
</reference>
<evidence type="ECO:0000313" key="1">
    <source>
        <dbReference type="EMBL" id="MBA1142603.1"/>
    </source>
</evidence>
<evidence type="ECO:0000313" key="2">
    <source>
        <dbReference type="Proteomes" id="UP000558284"/>
    </source>
</evidence>
<dbReference type="RefSeq" id="WP_181059544.1">
    <property type="nucleotide sequence ID" value="NZ_JACDTY010000010.1"/>
</dbReference>
<gene>
    <name evidence="1" type="ORF">H0241_20490</name>
</gene>
<accession>A0A838B8V2</accession>
<sequence>MTGNNGNRSEELAADIKRQFGTEATKRFLRSLPAFRTEADIPEHFRDLLDRLDGIEASVADGQRRQ</sequence>
<dbReference type="Proteomes" id="UP000558284">
    <property type="component" value="Unassembled WGS sequence"/>
</dbReference>
<name>A0A838B8V2_9HYPH</name>
<dbReference type="EMBL" id="JACDTY010000010">
    <property type="protein sequence ID" value="MBA1142603.1"/>
    <property type="molecule type" value="Genomic_DNA"/>
</dbReference>